<feature type="non-terminal residue" evidence="5">
    <location>
        <position position="1"/>
    </location>
</feature>
<keyword evidence="3" id="KW-0238">DNA-binding</keyword>
<keyword evidence="5" id="KW-0378">Hydrolase</keyword>
<feature type="domain" description="Type I restriction modification DNA specificity" evidence="4">
    <location>
        <begin position="23"/>
        <end position="166"/>
    </location>
</feature>
<comment type="similarity">
    <text evidence="1">Belongs to the type-I restriction system S methylase family.</text>
</comment>
<evidence type="ECO:0000256" key="2">
    <source>
        <dbReference type="ARBA" id="ARBA00022747"/>
    </source>
</evidence>
<dbReference type="InterPro" id="IPR052021">
    <property type="entry name" value="Type-I_RS_S_subunit"/>
</dbReference>
<accession>W7UL41</accession>
<dbReference type="InterPro" id="IPR044946">
    <property type="entry name" value="Restrct_endonuc_typeI_TRD_sf"/>
</dbReference>
<protein>
    <submittedName>
        <fullName evidence="5">Type I restriction endonuclease subunit S</fullName>
    </submittedName>
</protein>
<dbReference type="PANTHER" id="PTHR30408:SF13">
    <property type="entry name" value="TYPE I RESTRICTION ENZYME HINDI SPECIFICITY SUBUNIT"/>
    <property type="match status" value="1"/>
</dbReference>
<sequence length="222" mass="24777">EQQAQALFKAWFVDFEPFGGVMPDDWSIGTISDLSSDIVCGKTPSTKKKEYYGDYMPFITIPDMHNNVYVISTERSLSEMGSDSQSKKTLPANSICVSCIGTAGLVTLVAVDSQTNQQINSIIPKERFSSYYIFLLMQTFSEKINRLGQSGSTIVNLNKAQFGLMEALVPSISDMNDFDTIVKPLFEQILANQYENQRLASLRDTLLPKLMNGEIDVSEVRI</sequence>
<dbReference type="EMBL" id="ATAX01000014">
    <property type="protein sequence ID" value="EWM54508.1"/>
    <property type="molecule type" value="Genomic_DNA"/>
</dbReference>
<organism evidence="5 6">
    <name type="scientific">Ruminococcus flavefaciens 007c</name>
    <dbReference type="NCBI Taxonomy" id="1341157"/>
    <lineage>
        <taxon>Bacteria</taxon>
        <taxon>Bacillati</taxon>
        <taxon>Bacillota</taxon>
        <taxon>Clostridia</taxon>
        <taxon>Eubacteriales</taxon>
        <taxon>Oscillospiraceae</taxon>
        <taxon>Ruminococcus</taxon>
    </lineage>
</organism>
<dbReference type="SUPFAM" id="SSF116734">
    <property type="entry name" value="DNA methylase specificity domain"/>
    <property type="match status" value="1"/>
</dbReference>
<dbReference type="GO" id="GO:0003677">
    <property type="term" value="F:DNA binding"/>
    <property type="evidence" value="ECO:0007669"/>
    <property type="project" value="UniProtKB-KW"/>
</dbReference>
<evidence type="ECO:0000313" key="5">
    <source>
        <dbReference type="EMBL" id="EWM54508.1"/>
    </source>
</evidence>
<reference evidence="5 6" key="1">
    <citation type="journal article" date="2014" name="PLoS ONE">
        <title>Rumen cellulosomics: divergent fiber-degrading strategies revealed by comparative genome-wide analysis of six ruminococcal strains.</title>
        <authorList>
            <person name="Dassa B."/>
            <person name="Borovok I."/>
            <person name="Ruimy-Israeli V."/>
            <person name="Lamed R."/>
            <person name="Flint H.J."/>
            <person name="Duncan S.H."/>
            <person name="Henrissat B."/>
            <person name="Coutinho P."/>
            <person name="Morrison M."/>
            <person name="Mosoni P."/>
            <person name="Yeoman C.J."/>
            <person name="White B.A."/>
            <person name="Bayer E.A."/>
        </authorList>
    </citation>
    <scope>NUCLEOTIDE SEQUENCE [LARGE SCALE GENOMIC DNA]</scope>
    <source>
        <strain evidence="5 6">007c</strain>
    </source>
</reference>
<gene>
    <name evidence="5" type="ORF">RF007C_00030</name>
</gene>
<dbReference type="GO" id="GO:0004519">
    <property type="term" value="F:endonuclease activity"/>
    <property type="evidence" value="ECO:0007669"/>
    <property type="project" value="UniProtKB-KW"/>
</dbReference>
<keyword evidence="6" id="KW-1185">Reference proteome</keyword>
<keyword evidence="5" id="KW-0255">Endonuclease</keyword>
<name>W7UL41_RUMFL</name>
<dbReference type="PATRIC" id="fig|1341157.4.peg.825"/>
<dbReference type="InterPro" id="IPR000055">
    <property type="entry name" value="Restrct_endonuc_typeI_TRD"/>
</dbReference>
<evidence type="ECO:0000256" key="1">
    <source>
        <dbReference type="ARBA" id="ARBA00010923"/>
    </source>
</evidence>
<dbReference type="PANTHER" id="PTHR30408">
    <property type="entry name" value="TYPE-1 RESTRICTION ENZYME ECOKI SPECIFICITY PROTEIN"/>
    <property type="match status" value="1"/>
</dbReference>
<dbReference type="Gene3D" id="3.90.220.20">
    <property type="entry name" value="DNA methylase specificity domains"/>
    <property type="match status" value="1"/>
</dbReference>
<dbReference type="CDD" id="cd17251">
    <property type="entry name" value="RMtype1_S_HinAWORF1578P-TRD2-CR2_like"/>
    <property type="match status" value="1"/>
</dbReference>
<comment type="caution">
    <text evidence="5">The sequence shown here is derived from an EMBL/GenBank/DDBJ whole genome shotgun (WGS) entry which is preliminary data.</text>
</comment>
<dbReference type="GO" id="GO:0009307">
    <property type="term" value="P:DNA restriction-modification system"/>
    <property type="evidence" value="ECO:0007669"/>
    <property type="project" value="UniProtKB-KW"/>
</dbReference>
<dbReference type="eggNOG" id="COG0732">
    <property type="taxonomic scope" value="Bacteria"/>
</dbReference>
<evidence type="ECO:0000313" key="6">
    <source>
        <dbReference type="Proteomes" id="UP000019365"/>
    </source>
</evidence>
<proteinExistence type="inferred from homology"/>
<keyword evidence="5" id="KW-0540">Nuclease</keyword>
<evidence type="ECO:0000259" key="4">
    <source>
        <dbReference type="Pfam" id="PF01420"/>
    </source>
</evidence>
<dbReference type="Proteomes" id="UP000019365">
    <property type="component" value="Unassembled WGS sequence"/>
</dbReference>
<dbReference type="OrthoDB" id="9811611at2"/>
<dbReference type="RefSeq" id="WP_037297482.1">
    <property type="nucleotide sequence ID" value="NZ_ATAX01000014.1"/>
</dbReference>
<dbReference type="AlphaFoldDB" id="W7UL41"/>
<keyword evidence="2" id="KW-0680">Restriction system</keyword>
<evidence type="ECO:0000256" key="3">
    <source>
        <dbReference type="ARBA" id="ARBA00023125"/>
    </source>
</evidence>
<dbReference type="Pfam" id="PF01420">
    <property type="entry name" value="Methylase_S"/>
    <property type="match status" value="1"/>
</dbReference>